<dbReference type="EMBL" id="JAQQBR010000004">
    <property type="protein sequence ID" value="KAK0178578.1"/>
    <property type="molecule type" value="Genomic_DNA"/>
</dbReference>
<reference evidence="1" key="2">
    <citation type="submission" date="2023-03" db="EMBL/GenBank/DDBJ databases">
        <authorList>
            <person name="Inwood S.N."/>
            <person name="Skelly J.G."/>
            <person name="Guhlin J."/>
            <person name="Harrop T.W.R."/>
            <person name="Goldson S.G."/>
            <person name="Dearden P.K."/>
        </authorList>
    </citation>
    <scope>NUCLEOTIDE SEQUENCE</scope>
    <source>
        <strain evidence="1">Lincoln</strain>
        <tissue evidence="1">Whole body</tissue>
    </source>
</reference>
<dbReference type="Proteomes" id="UP001168972">
    <property type="component" value="Unassembled WGS sequence"/>
</dbReference>
<evidence type="ECO:0000313" key="2">
    <source>
        <dbReference type="Proteomes" id="UP001168972"/>
    </source>
</evidence>
<reference evidence="1" key="1">
    <citation type="journal article" date="2023" name="bioRxiv">
        <title>Scaffold-level genome assemblies of two parasitoid biocontrol wasps reveal the parthenogenesis mechanism and an associated novel virus.</title>
        <authorList>
            <person name="Inwood S."/>
            <person name="Skelly J."/>
            <person name="Guhlin J."/>
            <person name="Harrop T."/>
            <person name="Goldson S."/>
            <person name="Dearden P."/>
        </authorList>
    </citation>
    <scope>NUCLEOTIDE SEQUENCE</scope>
    <source>
        <strain evidence="1">Lincoln</strain>
        <tissue evidence="1">Whole body</tissue>
    </source>
</reference>
<name>A0AA39FZG6_MICHY</name>
<organism evidence="1 2">
    <name type="scientific">Microctonus hyperodae</name>
    <name type="common">Parasitoid wasp</name>
    <dbReference type="NCBI Taxonomy" id="165561"/>
    <lineage>
        <taxon>Eukaryota</taxon>
        <taxon>Metazoa</taxon>
        <taxon>Ecdysozoa</taxon>
        <taxon>Arthropoda</taxon>
        <taxon>Hexapoda</taxon>
        <taxon>Insecta</taxon>
        <taxon>Pterygota</taxon>
        <taxon>Neoptera</taxon>
        <taxon>Endopterygota</taxon>
        <taxon>Hymenoptera</taxon>
        <taxon>Apocrita</taxon>
        <taxon>Ichneumonoidea</taxon>
        <taxon>Braconidae</taxon>
        <taxon>Euphorinae</taxon>
        <taxon>Microctonus</taxon>
    </lineage>
</organism>
<comment type="caution">
    <text evidence="1">The sequence shown here is derived from an EMBL/GenBank/DDBJ whole genome shotgun (WGS) entry which is preliminary data.</text>
</comment>
<protein>
    <submittedName>
        <fullName evidence="1">Uncharacterized protein</fullName>
    </submittedName>
</protein>
<gene>
    <name evidence="1" type="ORF">PV327_007456</name>
</gene>
<sequence length="67" mass="7724">METFGTRIGRNASSYAEEYDEKRIAHAERSTSEEWKKARVSLRSQKLDKHDAYEVTEMLLYGPGIAD</sequence>
<proteinExistence type="predicted"/>
<evidence type="ECO:0000313" key="1">
    <source>
        <dbReference type="EMBL" id="KAK0178578.1"/>
    </source>
</evidence>
<keyword evidence="2" id="KW-1185">Reference proteome</keyword>
<dbReference type="AlphaFoldDB" id="A0AA39FZG6"/>
<accession>A0AA39FZG6</accession>